<proteinExistence type="predicted"/>
<sequence length="156" mass="17872">MSTQKAYAFVSGHFEYKSFHFDKTEFCKALIDLIKTFTQDPVKVQWICLLSTIAALKGKILFKGDNTWGVRIYLECNLDLKGKWNLPRVEVIKEDYCSTGSPFMSQVCGWLAVNIKNGSRPFLRKKHYSPDYREDHHSDISLGEFLRQAGLGGMIP</sequence>
<organism evidence="1 2">
    <name type="scientific">La Joya virus</name>
    <dbReference type="NCBI Taxonomy" id="1272946"/>
    <lineage>
        <taxon>Viruses</taxon>
        <taxon>Riboviria</taxon>
        <taxon>Orthornavirae</taxon>
        <taxon>Negarnaviricota</taxon>
        <taxon>Haploviricotina</taxon>
        <taxon>Monjiviricetes</taxon>
        <taxon>Mononegavirales</taxon>
        <taxon>Rhabdoviridae</taxon>
        <taxon>Alpharhabdovirinae</taxon>
        <taxon>Hapavirus</taxon>
        <taxon>Hapavirus lajoya</taxon>
    </lineage>
</organism>
<accession>A0A0D3R0X7</accession>
<dbReference type="EMBL" id="KM204986">
    <property type="protein sequence ID" value="AJR28304.1"/>
    <property type="molecule type" value="Viral_cRNA"/>
</dbReference>
<keyword evidence="2" id="KW-1185">Reference proteome</keyword>
<dbReference type="KEGG" id="vg:37627510"/>
<protein>
    <submittedName>
        <fullName evidence="1">Uncharacterized protein</fullName>
    </submittedName>
</protein>
<dbReference type="GeneID" id="37627510"/>
<dbReference type="Proteomes" id="UP000157362">
    <property type="component" value="Segment"/>
</dbReference>
<evidence type="ECO:0000313" key="1">
    <source>
        <dbReference type="EMBL" id="AJR28304.1"/>
    </source>
</evidence>
<name>A0A0D3R0X7_9RHAB</name>
<dbReference type="RefSeq" id="YP_009362171.1">
    <property type="nucleotide sequence ID" value="NC_034537.1"/>
</dbReference>
<evidence type="ECO:0000313" key="2">
    <source>
        <dbReference type="Proteomes" id="UP000157362"/>
    </source>
</evidence>
<reference evidence="1 2" key="1">
    <citation type="journal article" date="2015" name="PLoS Pathog.">
        <title>Evolution of genome size and complexity in the rhabdoviridae.</title>
        <authorList>
            <person name="Walker P.J."/>
            <person name="Firth C."/>
            <person name="Widen S.G."/>
            <person name="Blasdell K.R."/>
            <person name="Guzman H."/>
            <person name="Wood T.G."/>
            <person name="Paradkar P.N."/>
            <person name="Holmes E.C."/>
            <person name="Tesh R.B."/>
            <person name="Vasilakis N."/>
        </authorList>
    </citation>
    <scope>NUCLEOTIDE SEQUENCE [LARGE SCALE GENOMIC DNA]</scope>
    <source>
        <strain evidence="1">J-134</strain>
    </source>
</reference>